<sequence>MDKILRNTRGSVIYPSFMVGLFSLLLFISILALIANESLAVQSYTNSIKAYYLAETGMETTLYGLENAMDKIIFEYLSDLREYKRNYLLESADNSNKSLKFSPPQLDTYLKRSLRSEMSLFPLVYKNHVSTYKQEHSCRISIDYNFKTCIITVESIGEYDRARKFLITTLLLPTEQPDGLDSFDLPRIKIQPFQILSYYQSLGL</sequence>
<gene>
    <name evidence="2" type="ORF">HNQ80_002716</name>
</gene>
<dbReference type="Proteomes" id="UP000579281">
    <property type="component" value="Unassembled WGS sequence"/>
</dbReference>
<keyword evidence="1" id="KW-0472">Membrane</keyword>
<comment type="caution">
    <text evidence="2">The sequence shown here is derived from an EMBL/GenBank/DDBJ whole genome shotgun (WGS) entry which is preliminary data.</text>
</comment>
<dbReference type="EMBL" id="JACHEN010000016">
    <property type="protein sequence ID" value="MBB6216612.1"/>
    <property type="molecule type" value="Genomic_DNA"/>
</dbReference>
<dbReference type="RefSeq" id="WP_184311138.1">
    <property type="nucleotide sequence ID" value="NZ_JACHEN010000016.1"/>
</dbReference>
<keyword evidence="1" id="KW-1133">Transmembrane helix</keyword>
<dbReference type="AlphaFoldDB" id="A0A841L0B7"/>
<name>A0A841L0B7_9FIRM</name>
<evidence type="ECO:0000256" key="1">
    <source>
        <dbReference type="SAM" id="Phobius"/>
    </source>
</evidence>
<organism evidence="2 3">
    <name type="scientific">Anaerosolibacter carboniphilus</name>
    <dbReference type="NCBI Taxonomy" id="1417629"/>
    <lineage>
        <taxon>Bacteria</taxon>
        <taxon>Bacillati</taxon>
        <taxon>Bacillota</taxon>
        <taxon>Clostridia</taxon>
        <taxon>Peptostreptococcales</taxon>
        <taxon>Thermotaleaceae</taxon>
        <taxon>Anaerosolibacter</taxon>
    </lineage>
</organism>
<reference evidence="2 3" key="1">
    <citation type="submission" date="2020-08" db="EMBL/GenBank/DDBJ databases">
        <title>Genomic Encyclopedia of Type Strains, Phase IV (KMG-IV): sequencing the most valuable type-strain genomes for metagenomic binning, comparative biology and taxonomic classification.</title>
        <authorList>
            <person name="Goeker M."/>
        </authorList>
    </citation>
    <scope>NUCLEOTIDE SEQUENCE [LARGE SCALE GENOMIC DNA]</scope>
    <source>
        <strain evidence="2 3">DSM 103526</strain>
    </source>
</reference>
<evidence type="ECO:0000313" key="2">
    <source>
        <dbReference type="EMBL" id="MBB6216612.1"/>
    </source>
</evidence>
<keyword evidence="3" id="KW-1185">Reference proteome</keyword>
<proteinExistence type="predicted"/>
<protein>
    <submittedName>
        <fullName evidence="2">Uncharacterized protein</fullName>
    </submittedName>
</protein>
<keyword evidence="1" id="KW-0812">Transmembrane</keyword>
<accession>A0A841L0B7</accession>
<evidence type="ECO:0000313" key="3">
    <source>
        <dbReference type="Proteomes" id="UP000579281"/>
    </source>
</evidence>
<feature type="transmembrane region" description="Helical" evidence="1">
    <location>
        <begin position="12"/>
        <end position="35"/>
    </location>
</feature>